<dbReference type="Proteomes" id="UP000320390">
    <property type="component" value="Chromosome"/>
</dbReference>
<dbReference type="SMART" id="SM00448">
    <property type="entry name" value="REC"/>
    <property type="match status" value="1"/>
</dbReference>
<keyword evidence="5 17" id="KW-0808">Transferase</keyword>
<dbReference type="Gene3D" id="1.10.287.130">
    <property type="match status" value="1"/>
</dbReference>
<accession>A0A518EUJ5</accession>
<evidence type="ECO:0000256" key="5">
    <source>
        <dbReference type="ARBA" id="ARBA00022679"/>
    </source>
</evidence>
<dbReference type="RefSeq" id="WP_145199100.1">
    <property type="nucleotide sequence ID" value="NZ_CP036434.1"/>
</dbReference>
<dbReference type="InterPro" id="IPR005467">
    <property type="entry name" value="His_kinase_dom"/>
</dbReference>
<keyword evidence="9" id="KW-0902">Two-component regulatory system</keyword>
<dbReference type="FunFam" id="3.30.565.10:FF:000010">
    <property type="entry name" value="Sensor histidine kinase RcsC"/>
    <property type="match status" value="1"/>
</dbReference>
<evidence type="ECO:0000256" key="1">
    <source>
        <dbReference type="ARBA" id="ARBA00000085"/>
    </source>
</evidence>
<dbReference type="SUPFAM" id="SSF52172">
    <property type="entry name" value="CheY-like"/>
    <property type="match status" value="1"/>
</dbReference>
<evidence type="ECO:0000313" key="17">
    <source>
        <dbReference type="EMBL" id="QDV07718.1"/>
    </source>
</evidence>
<keyword evidence="18" id="KW-1185">Reference proteome</keyword>
<feature type="modified residue" description="4-aspartylphosphate" evidence="12">
    <location>
        <position position="593"/>
    </location>
</feature>
<dbReference type="Gene3D" id="3.40.50.2300">
    <property type="match status" value="1"/>
</dbReference>
<dbReference type="CDD" id="cd17546">
    <property type="entry name" value="REC_hyHK_CKI1_RcsC-like"/>
    <property type="match status" value="1"/>
</dbReference>
<dbReference type="InterPro" id="IPR036097">
    <property type="entry name" value="HisK_dim/P_sf"/>
</dbReference>
<dbReference type="Pfam" id="PF00512">
    <property type="entry name" value="HisKA"/>
    <property type="match status" value="1"/>
</dbReference>
<gene>
    <name evidence="17" type="primary">luxQ_6</name>
    <name evidence="17" type="ORF">Poly30_32480</name>
</gene>
<dbReference type="InterPro" id="IPR000014">
    <property type="entry name" value="PAS"/>
</dbReference>
<dbReference type="GO" id="GO:0005524">
    <property type="term" value="F:ATP binding"/>
    <property type="evidence" value="ECO:0007669"/>
    <property type="project" value="UniProtKB-KW"/>
</dbReference>
<dbReference type="SMART" id="SM00387">
    <property type="entry name" value="HATPase_c"/>
    <property type="match status" value="1"/>
</dbReference>
<name>A0A518EUJ5_9BACT</name>
<evidence type="ECO:0000256" key="4">
    <source>
        <dbReference type="ARBA" id="ARBA00022553"/>
    </source>
</evidence>
<evidence type="ECO:0000313" key="18">
    <source>
        <dbReference type="Proteomes" id="UP000320390"/>
    </source>
</evidence>
<comment type="subcellular location">
    <subcellularLocation>
        <location evidence="2">Membrane</location>
    </subcellularLocation>
</comment>
<dbReference type="SMART" id="SM00388">
    <property type="entry name" value="HisKA"/>
    <property type="match status" value="1"/>
</dbReference>
<keyword evidence="10" id="KW-0472">Membrane</keyword>
<evidence type="ECO:0000259" key="14">
    <source>
        <dbReference type="PROSITE" id="PS50109"/>
    </source>
</evidence>
<dbReference type="InterPro" id="IPR035965">
    <property type="entry name" value="PAS-like_dom_sf"/>
</dbReference>
<dbReference type="PROSITE" id="PS50113">
    <property type="entry name" value="PAC"/>
    <property type="match status" value="1"/>
</dbReference>
<evidence type="ECO:0000256" key="12">
    <source>
        <dbReference type="PROSITE-ProRule" id="PRU00169"/>
    </source>
</evidence>
<evidence type="ECO:0000256" key="13">
    <source>
        <dbReference type="SAM" id="Coils"/>
    </source>
</evidence>
<dbReference type="Pfam" id="PF02518">
    <property type="entry name" value="HATPase_c"/>
    <property type="match status" value="1"/>
</dbReference>
<dbReference type="CDD" id="cd00082">
    <property type="entry name" value="HisKA"/>
    <property type="match status" value="1"/>
</dbReference>
<keyword evidence="11" id="KW-0131">Cell cycle</keyword>
<dbReference type="OrthoDB" id="9762493at2"/>
<sequence>MSTQSPFDDSTPSGVEQELLSLVLELIPFVVFWKDRDSRYLGCNAAFAGLAGLSSPSAIVGLQDYDLPWTREESEAYRADDRAVIESEKPKLHIVETQLNSEGRRTWIYTSKVPLRNGAGEVIGIVGIFADITEQRENEEELLRTRGHLQAAIHAMDSGIVMYDREDRFVFCNDEYRKIYDTPEHLLRDGEPYEAVLWDYAVTHPEVGDPATWVTDRLEQHRRCETEWFQQLGTRTIRVSDTRTKGGGIVSLRTDVTAMKQIEEELRDAKRAAEDANAAKSAFLANMSHEIRTPMSAILGFTELLLEEATDESSRQALDTIKRNGESLLGLINDILDLSKVEAGKLEATLESCSPFDLLNDVFELLAVRAREKGVDLVMERNGPLPVAIESDPSRLRQILVNLAGNALKFTDEGCVTLRASWQPEAVGGKLVFEVQDTGIGMTDEQLGRIFRPFGQADSSTTRNFGGTGLGLTISSRLAELLGGTIEARSEAGVGSTFALALRVDESVEIQQGAGPRAPREAAAPAAPSIRLDGLRILLAEDGRDNQRLITRVLTRAGAEVEVCGDGIAAVEAAGYGSGVQAGSLGFDVILMDMQMPRLDGYGAARRLRQRGCAVPIVALTANAMSGDRELCLEAGCDDYLTKPLRFADLVGACARWGQVTEQQRSDAG</sequence>
<keyword evidence="7 17" id="KW-0418">Kinase</keyword>
<dbReference type="PROSITE" id="PS50109">
    <property type="entry name" value="HIS_KIN"/>
    <property type="match status" value="1"/>
</dbReference>
<keyword evidence="6" id="KW-0547">Nucleotide-binding</keyword>
<dbReference type="InterPro" id="IPR036890">
    <property type="entry name" value="HATPase_C_sf"/>
</dbReference>
<organism evidence="17 18">
    <name type="scientific">Saltatorellus ferox</name>
    <dbReference type="NCBI Taxonomy" id="2528018"/>
    <lineage>
        <taxon>Bacteria</taxon>
        <taxon>Pseudomonadati</taxon>
        <taxon>Planctomycetota</taxon>
        <taxon>Planctomycetia</taxon>
        <taxon>Planctomycetia incertae sedis</taxon>
        <taxon>Saltatorellus</taxon>
    </lineage>
</organism>
<comment type="catalytic activity">
    <reaction evidence="1">
        <text>ATP + protein L-histidine = ADP + protein N-phospho-L-histidine.</text>
        <dbReference type="EC" id="2.7.13.3"/>
    </reaction>
</comment>
<evidence type="ECO:0000256" key="7">
    <source>
        <dbReference type="ARBA" id="ARBA00022777"/>
    </source>
</evidence>
<feature type="domain" description="Histidine kinase" evidence="14">
    <location>
        <begin position="286"/>
        <end position="506"/>
    </location>
</feature>
<dbReference type="NCBIfam" id="TIGR00229">
    <property type="entry name" value="sensory_box"/>
    <property type="match status" value="1"/>
</dbReference>
<keyword evidence="8" id="KW-0067">ATP-binding</keyword>
<dbReference type="PANTHER" id="PTHR45339:SF1">
    <property type="entry name" value="HYBRID SIGNAL TRANSDUCTION HISTIDINE KINASE J"/>
    <property type="match status" value="1"/>
</dbReference>
<dbReference type="PROSITE" id="PS50110">
    <property type="entry name" value="RESPONSE_REGULATORY"/>
    <property type="match status" value="1"/>
</dbReference>
<dbReference type="CDD" id="cd16922">
    <property type="entry name" value="HATPase_EvgS-ArcB-TorS-like"/>
    <property type="match status" value="1"/>
</dbReference>
<dbReference type="Gene3D" id="3.30.565.10">
    <property type="entry name" value="Histidine kinase-like ATPase, C-terminal domain"/>
    <property type="match status" value="1"/>
</dbReference>
<dbReference type="InterPro" id="IPR013656">
    <property type="entry name" value="PAS_4"/>
</dbReference>
<dbReference type="InterPro" id="IPR001789">
    <property type="entry name" value="Sig_transdc_resp-reg_receiver"/>
</dbReference>
<dbReference type="PANTHER" id="PTHR45339">
    <property type="entry name" value="HYBRID SIGNAL TRANSDUCTION HISTIDINE KINASE J"/>
    <property type="match status" value="1"/>
</dbReference>
<reference evidence="17 18" key="1">
    <citation type="submission" date="2019-02" db="EMBL/GenBank/DDBJ databases">
        <title>Deep-cultivation of Planctomycetes and their phenomic and genomic characterization uncovers novel biology.</title>
        <authorList>
            <person name="Wiegand S."/>
            <person name="Jogler M."/>
            <person name="Boedeker C."/>
            <person name="Pinto D."/>
            <person name="Vollmers J."/>
            <person name="Rivas-Marin E."/>
            <person name="Kohn T."/>
            <person name="Peeters S.H."/>
            <person name="Heuer A."/>
            <person name="Rast P."/>
            <person name="Oberbeckmann S."/>
            <person name="Bunk B."/>
            <person name="Jeske O."/>
            <person name="Meyerdierks A."/>
            <person name="Storesund J.E."/>
            <person name="Kallscheuer N."/>
            <person name="Luecker S."/>
            <person name="Lage O.M."/>
            <person name="Pohl T."/>
            <person name="Merkel B.J."/>
            <person name="Hornburger P."/>
            <person name="Mueller R.-W."/>
            <person name="Bruemmer F."/>
            <person name="Labrenz M."/>
            <person name="Spormann A.M."/>
            <person name="Op den Camp H."/>
            <person name="Overmann J."/>
            <person name="Amann R."/>
            <person name="Jetten M.S.M."/>
            <person name="Mascher T."/>
            <person name="Medema M.H."/>
            <person name="Devos D.P."/>
            <person name="Kaster A.-K."/>
            <person name="Ovreas L."/>
            <person name="Rohde M."/>
            <person name="Galperin M.Y."/>
            <person name="Jogler C."/>
        </authorList>
    </citation>
    <scope>NUCLEOTIDE SEQUENCE [LARGE SCALE GENOMIC DNA]</scope>
    <source>
        <strain evidence="17 18">Poly30</strain>
    </source>
</reference>
<dbReference type="Pfam" id="PF12860">
    <property type="entry name" value="PAS_7"/>
    <property type="match status" value="1"/>
</dbReference>
<proteinExistence type="predicted"/>
<feature type="coiled-coil region" evidence="13">
    <location>
        <begin position="252"/>
        <end position="282"/>
    </location>
</feature>
<dbReference type="GO" id="GO:0016020">
    <property type="term" value="C:membrane"/>
    <property type="evidence" value="ECO:0007669"/>
    <property type="project" value="UniProtKB-SubCell"/>
</dbReference>
<evidence type="ECO:0000256" key="6">
    <source>
        <dbReference type="ARBA" id="ARBA00022741"/>
    </source>
</evidence>
<dbReference type="InterPro" id="IPR001610">
    <property type="entry name" value="PAC"/>
</dbReference>
<dbReference type="FunFam" id="1.10.287.130:FF:000038">
    <property type="entry name" value="Sensory transduction histidine kinase"/>
    <property type="match status" value="1"/>
</dbReference>
<dbReference type="Pfam" id="PF08448">
    <property type="entry name" value="PAS_4"/>
    <property type="match status" value="1"/>
</dbReference>
<dbReference type="AlphaFoldDB" id="A0A518EUJ5"/>
<feature type="domain" description="PAC" evidence="16">
    <location>
        <begin position="88"/>
        <end position="144"/>
    </location>
</feature>
<evidence type="ECO:0000259" key="15">
    <source>
        <dbReference type="PROSITE" id="PS50110"/>
    </source>
</evidence>
<dbReference type="EC" id="2.7.13.3" evidence="3"/>
<dbReference type="PRINTS" id="PR00344">
    <property type="entry name" value="BCTRLSENSOR"/>
</dbReference>
<dbReference type="InterPro" id="IPR003594">
    <property type="entry name" value="HATPase_dom"/>
</dbReference>
<dbReference type="SUPFAM" id="SSF55874">
    <property type="entry name" value="ATPase domain of HSP90 chaperone/DNA topoisomerase II/histidine kinase"/>
    <property type="match status" value="1"/>
</dbReference>
<evidence type="ECO:0000256" key="3">
    <source>
        <dbReference type="ARBA" id="ARBA00012438"/>
    </source>
</evidence>
<dbReference type="GO" id="GO:0000155">
    <property type="term" value="F:phosphorelay sensor kinase activity"/>
    <property type="evidence" value="ECO:0007669"/>
    <property type="project" value="InterPro"/>
</dbReference>
<dbReference type="EMBL" id="CP036434">
    <property type="protein sequence ID" value="QDV07718.1"/>
    <property type="molecule type" value="Genomic_DNA"/>
</dbReference>
<evidence type="ECO:0000259" key="16">
    <source>
        <dbReference type="PROSITE" id="PS50113"/>
    </source>
</evidence>
<protein>
    <recommendedName>
        <fullName evidence="3">histidine kinase</fullName>
        <ecNumber evidence="3">2.7.13.3</ecNumber>
    </recommendedName>
</protein>
<dbReference type="InterPro" id="IPR004358">
    <property type="entry name" value="Sig_transdc_His_kin-like_C"/>
</dbReference>
<evidence type="ECO:0000256" key="8">
    <source>
        <dbReference type="ARBA" id="ARBA00022840"/>
    </source>
</evidence>
<evidence type="ECO:0000256" key="11">
    <source>
        <dbReference type="ARBA" id="ARBA00023306"/>
    </source>
</evidence>
<evidence type="ECO:0000256" key="9">
    <source>
        <dbReference type="ARBA" id="ARBA00023012"/>
    </source>
</evidence>
<dbReference type="SUPFAM" id="SSF55785">
    <property type="entry name" value="PYP-like sensor domain (PAS domain)"/>
    <property type="match status" value="2"/>
</dbReference>
<dbReference type="InterPro" id="IPR011006">
    <property type="entry name" value="CheY-like_superfamily"/>
</dbReference>
<dbReference type="InterPro" id="IPR003661">
    <property type="entry name" value="HisK_dim/P_dom"/>
</dbReference>
<dbReference type="Gene3D" id="3.30.450.20">
    <property type="entry name" value="PAS domain"/>
    <property type="match status" value="2"/>
</dbReference>
<dbReference type="SMART" id="SM00086">
    <property type="entry name" value="PAC"/>
    <property type="match status" value="1"/>
</dbReference>
<dbReference type="InterPro" id="IPR000700">
    <property type="entry name" value="PAS-assoc_C"/>
</dbReference>
<evidence type="ECO:0000256" key="10">
    <source>
        <dbReference type="ARBA" id="ARBA00023136"/>
    </source>
</evidence>
<dbReference type="SMART" id="SM00091">
    <property type="entry name" value="PAS"/>
    <property type="match status" value="2"/>
</dbReference>
<feature type="domain" description="Response regulatory" evidence="15">
    <location>
        <begin position="536"/>
        <end position="658"/>
    </location>
</feature>
<keyword evidence="13" id="KW-0175">Coiled coil</keyword>
<dbReference type="Pfam" id="PF00072">
    <property type="entry name" value="Response_reg"/>
    <property type="match status" value="1"/>
</dbReference>
<keyword evidence="4 12" id="KW-0597">Phosphoprotein</keyword>
<evidence type="ECO:0000256" key="2">
    <source>
        <dbReference type="ARBA" id="ARBA00004370"/>
    </source>
</evidence>
<dbReference type="SUPFAM" id="SSF47384">
    <property type="entry name" value="Homodimeric domain of signal transducing histidine kinase"/>
    <property type="match status" value="1"/>
</dbReference>